<organism evidence="11 12">
    <name type="scientific">Clostridium cadaveris</name>
    <dbReference type="NCBI Taxonomy" id="1529"/>
    <lineage>
        <taxon>Bacteria</taxon>
        <taxon>Bacillati</taxon>
        <taxon>Bacillota</taxon>
        <taxon>Clostridia</taxon>
        <taxon>Eubacteriales</taxon>
        <taxon>Clostridiaceae</taxon>
        <taxon>Clostridium</taxon>
    </lineage>
</organism>
<keyword evidence="8" id="KW-0653">Protein transport</keyword>
<evidence type="ECO:0000256" key="5">
    <source>
        <dbReference type="ARBA" id="ARBA00022475"/>
    </source>
</evidence>
<evidence type="ECO:0000256" key="2">
    <source>
        <dbReference type="ARBA" id="ARBA00010004"/>
    </source>
</evidence>
<keyword evidence="10" id="KW-1006">Bacterial flagellum protein export</keyword>
<dbReference type="InterPro" id="IPR012823">
    <property type="entry name" value="Flagell_FliJ"/>
</dbReference>
<evidence type="ECO:0000256" key="10">
    <source>
        <dbReference type="ARBA" id="ARBA00023225"/>
    </source>
</evidence>
<comment type="similarity">
    <text evidence="2">Belongs to the FliJ family.</text>
</comment>
<dbReference type="EMBL" id="FOOE01000012">
    <property type="protein sequence ID" value="SFF83482.1"/>
    <property type="molecule type" value="Genomic_DNA"/>
</dbReference>
<dbReference type="GO" id="GO:0015031">
    <property type="term" value="P:protein transport"/>
    <property type="evidence" value="ECO:0007669"/>
    <property type="project" value="UniProtKB-KW"/>
</dbReference>
<evidence type="ECO:0000256" key="3">
    <source>
        <dbReference type="ARBA" id="ARBA00020392"/>
    </source>
</evidence>
<evidence type="ECO:0000256" key="9">
    <source>
        <dbReference type="ARBA" id="ARBA00023136"/>
    </source>
</evidence>
<dbReference type="GO" id="GO:0006935">
    <property type="term" value="P:chemotaxis"/>
    <property type="evidence" value="ECO:0007669"/>
    <property type="project" value="UniProtKB-KW"/>
</dbReference>
<dbReference type="OrthoDB" id="1707704at2"/>
<protein>
    <recommendedName>
        <fullName evidence="3">Flagellar FliJ protein</fullName>
    </recommendedName>
</protein>
<dbReference type="GO" id="GO:0009288">
    <property type="term" value="C:bacterial-type flagellum"/>
    <property type="evidence" value="ECO:0007669"/>
    <property type="project" value="InterPro"/>
</dbReference>
<name>A0A1I2LVS0_9CLOT</name>
<evidence type="ECO:0000313" key="12">
    <source>
        <dbReference type="Proteomes" id="UP000182135"/>
    </source>
</evidence>
<dbReference type="RefSeq" id="WP_027639890.1">
    <property type="nucleotide sequence ID" value="NZ_CABMJC010000001.1"/>
</dbReference>
<keyword evidence="9" id="KW-0472">Membrane</keyword>
<keyword evidence="11" id="KW-0282">Flagellum</keyword>
<dbReference type="NCBIfam" id="TIGR02473">
    <property type="entry name" value="flagell_FliJ"/>
    <property type="match status" value="1"/>
</dbReference>
<gene>
    <name evidence="11" type="ORF">SAMN04487885_11217</name>
</gene>
<evidence type="ECO:0000313" key="11">
    <source>
        <dbReference type="EMBL" id="SFF83482.1"/>
    </source>
</evidence>
<dbReference type="Gene3D" id="1.10.287.1700">
    <property type="match status" value="1"/>
</dbReference>
<sequence length="146" mass="17412">MENFKFRLQNVLDIKLKNEDQCKIKYSKAQSEKRVVEEELKTLKSNYEKYAAEIDVEDTVERKITSNYLTFISTMIDKTNLELNEKKLLENEARLDLLNKQIERKSLEKLKENKYSSYKKMADQKEQAVNDEFGMYSYFRNAAQNI</sequence>
<keyword evidence="12" id="KW-1185">Reference proteome</keyword>
<dbReference type="eggNOG" id="COG2882">
    <property type="taxonomic scope" value="Bacteria"/>
</dbReference>
<dbReference type="Proteomes" id="UP000182135">
    <property type="component" value="Unassembled WGS sequence"/>
</dbReference>
<evidence type="ECO:0000256" key="8">
    <source>
        <dbReference type="ARBA" id="ARBA00022927"/>
    </source>
</evidence>
<evidence type="ECO:0000256" key="6">
    <source>
        <dbReference type="ARBA" id="ARBA00022500"/>
    </source>
</evidence>
<keyword evidence="7" id="KW-1005">Bacterial flagellum biogenesis</keyword>
<dbReference type="STRING" id="1529.SAMN04487885_11217"/>
<keyword evidence="6" id="KW-0145">Chemotaxis</keyword>
<dbReference type="Pfam" id="PF02050">
    <property type="entry name" value="FliJ"/>
    <property type="match status" value="1"/>
</dbReference>
<comment type="subcellular location">
    <subcellularLocation>
        <location evidence="1">Cell membrane</location>
        <topology evidence="1">Peripheral membrane protein</topology>
        <orientation evidence="1">Cytoplasmic side</orientation>
    </subcellularLocation>
</comment>
<keyword evidence="11" id="KW-0966">Cell projection</keyword>
<reference evidence="11 12" key="1">
    <citation type="submission" date="2016-10" db="EMBL/GenBank/DDBJ databases">
        <authorList>
            <person name="de Groot N.N."/>
        </authorList>
    </citation>
    <scope>NUCLEOTIDE SEQUENCE [LARGE SCALE GENOMIC DNA]</scope>
    <source>
        <strain evidence="11 12">NLAE-zl-G419</strain>
    </source>
</reference>
<keyword evidence="4" id="KW-0813">Transport</keyword>
<proteinExistence type="inferred from homology"/>
<evidence type="ECO:0000256" key="1">
    <source>
        <dbReference type="ARBA" id="ARBA00004413"/>
    </source>
</evidence>
<evidence type="ECO:0000256" key="4">
    <source>
        <dbReference type="ARBA" id="ARBA00022448"/>
    </source>
</evidence>
<dbReference type="GO" id="GO:0044781">
    <property type="term" value="P:bacterial-type flagellum organization"/>
    <property type="evidence" value="ECO:0007669"/>
    <property type="project" value="UniProtKB-KW"/>
</dbReference>
<dbReference type="GO" id="GO:0005886">
    <property type="term" value="C:plasma membrane"/>
    <property type="evidence" value="ECO:0007669"/>
    <property type="project" value="UniProtKB-SubCell"/>
</dbReference>
<dbReference type="InterPro" id="IPR053716">
    <property type="entry name" value="Flag_assembly_chemotaxis_eff"/>
</dbReference>
<dbReference type="GO" id="GO:0071973">
    <property type="term" value="P:bacterial-type flagellum-dependent cell motility"/>
    <property type="evidence" value="ECO:0007669"/>
    <property type="project" value="InterPro"/>
</dbReference>
<evidence type="ECO:0000256" key="7">
    <source>
        <dbReference type="ARBA" id="ARBA00022795"/>
    </source>
</evidence>
<accession>A0A1I2LVS0</accession>
<keyword evidence="11" id="KW-0969">Cilium</keyword>
<dbReference type="AlphaFoldDB" id="A0A1I2LVS0"/>
<keyword evidence="5" id="KW-1003">Cell membrane</keyword>